<evidence type="ECO:0000313" key="4">
    <source>
        <dbReference type="EMBL" id="CAG8698253.1"/>
    </source>
</evidence>
<reference evidence="4 5" key="1">
    <citation type="submission" date="2021-06" db="EMBL/GenBank/DDBJ databases">
        <authorList>
            <person name="Kallberg Y."/>
            <person name="Tangrot J."/>
            <person name="Rosling A."/>
        </authorList>
    </citation>
    <scope>NUCLEOTIDE SEQUENCE [LARGE SCALE GENOMIC DNA]</scope>
    <source>
        <strain evidence="4 5">120-4 pot B 10/14</strain>
    </source>
</reference>
<protein>
    <submittedName>
        <fullName evidence="4">25904_t:CDS:1</fullName>
    </submittedName>
</protein>
<dbReference type="PANTHER" id="PTHR10161">
    <property type="entry name" value="TARTRATE-RESISTANT ACID PHOSPHATASE TYPE 5"/>
    <property type="match status" value="1"/>
</dbReference>
<evidence type="ECO:0000313" key="5">
    <source>
        <dbReference type="Proteomes" id="UP000789901"/>
    </source>
</evidence>
<dbReference type="InterPro" id="IPR051558">
    <property type="entry name" value="Metallophosphoesterase_PAP"/>
</dbReference>
<comment type="caution">
    <text evidence="4">The sequence shown here is derived from an EMBL/GenBank/DDBJ whole genome shotgun (WGS) entry which is preliminary data.</text>
</comment>
<evidence type="ECO:0000256" key="1">
    <source>
        <dbReference type="ARBA" id="ARBA00022729"/>
    </source>
</evidence>
<feature type="domain" description="Calcineurin-like phosphoesterase" evidence="3">
    <location>
        <begin position="188"/>
        <end position="411"/>
    </location>
</feature>
<dbReference type="Proteomes" id="UP000789901">
    <property type="component" value="Unassembled WGS sequence"/>
</dbReference>
<keyword evidence="1" id="KW-0732">Signal</keyword>
<dbReference type="SUPFAM" id="SSF56300">
    <property type="entry name" value="Metallo-dependent phosphatases"/>
    <property type="match status" value="1"/>
</dbReference>
<evidence type="ECO:0000256" key="2">
    <source>
        <dbReference type="ARBA" id="ARBA00022801"/>
    </source>
</evidence>
<dbReference type="EMBL" id="CAJVQB010007163">
    <property type="protein sequence ID" value="CAG8698253.1"/>
    <property type="molecule type" value="Genomic_DNA"/>
</dbReference>
<keyword evidence="2" id="KW-0378">Hydrolase</keyword>
<dbReference type="PANTHER" id="PTHR10161:SF14">
    <property type="entry name" value="TARTRATE-RESISTANT ACID PHOSPHATASE TYPE 5"/>
    <property type="match status" value="1"/>
</dbReference>
<dbReference type="Pfam" id="PF00149">
    <property type="entry name" value="Metallophos"/>
    <property type="match status" value="1"/>
</dbReference>
<accession>A0ABN7V019</accession>
<evidence type="ECO:0000259" key="3">
    <source>
        <dbReference type="Pfam" id="PF00149"/>
    </source>
</evidence>
<sequence length="499" mass="58324">MIFYYVPAYWKRTHNEWNVSTWVNYYSEKYPRNSEESYHNLQKDLIILVKNLEPNLRADHYNKKEDADLVIGHRKFYQQLSNFSPDLKKRLGWEVENDGSKWMERKDKKHWQFMKISCLNNFKHQIKDEESELYTWSAETASLLDSLIMRTPNDKNEKLVKKNIFNYYPNPYPTIFEETYNGINKLDFLVFGDWGYQGPDSRQSVVASAMKTWADNNNTTFILSLGDNFYTSNSTDHEGVDSIYDPKWKTSWLDVYGGKLKDVVWYTVAGNHDWYTNVTAEVDYFWDVDQRFFLPSLYYVRTLIFGSKKIKVSFIHIDTDPLYYPYDNLTNSDNLKGSLLELSLNTPEAIESKIKWIEQQLIKVQDSKWIFVVGHHPLILGNCSSIYYMHRLPPLFEKYKVSAYFAGHVHKLEYLDVNSTSHVAYFTTGAGSKTQFEGCDGPSWFMPGGGPEGTRGFLHVWIQEDGETLGFEFINSTTADKQPVSVYQGSLNPRVLNEK</sequence>
<keyword evidence="5" id="KW-1185">Reference proteome</keyword>
<name>A0ABN7V019_GIGMA</name>
<dbReference type="InterPro" id="IPR004843">
    <property type="entry name" value="Calcineurin-like_PHP"/>
</dbReference>
<dbReference type="InterPro" id="IPR029052">
    <property type="entry name" value="Metallo-depent_PP-like"/>
</dbReference>
<feature type="non-terminal residue" evidence="4">
    <location>
        <position position="499"/>
    </location>
</feature>
<gene>
    <name evidence="4" type="ORF">GMARGA_LOCUS11957</name>
</gene>
<proteinExistence type="predicted"/>
<dbReference type="Gene3D" id="3.60.21.10">
    <property type="match status" value="1"/>
</dbReference>
<organism evidence="4 5">
    <name type="scientific">Gigaspora margarita</name>
    <dbReference type="NCBI Taxonomy" id="4874"/>
    <lineage>
        <taxon>Eukaryota</taxon>
        <taxon>Fungi</taxon>
        <taxon>Fungi incertae sedis</taxon>
        <taxon>Mucoromycota</taxon>
        <taxon>Glomeromycotina</taxon>
        <taxon>Glomeromycetes</taxon>
        <taxon>Diversisporales</taxon>
        <taxon>Gigasporaceae</taxon>
        <taxon>Gigaspora</taxon>
    </lineage>
</organism>